<evidence type="ECO:0000313" key="2">
    <source>
        <dbReference type="EMBL" id="KAH9331769.1"/>
    </source>
</evidence>
<dbReference type="InterPro" id="IPR002156">
    <property type="entry name" value="RNaseH_domain"/>
</dbReference>
<comment type="caution">
    <text evidence="2">The sequence shown here is derived from an EMBL/GenBank/DDBJ whole genome shotgun (WGS) entry which is preliminary data.</text>
</comment>
<name>A0AA38GZ62_TAXCH</name>
<dbReference type="Gene3D" id="3.30.420.10">
    <property type="entry name" value="Ribonuclease H-like superfamily/Ribonuclease H"/>
    <property type="match status" value="1"/>
</dbReference>
<evidence type="ECO:0000259" key="1">
    <source>
        <dbReference type="PROSITE" id="PS50879"/>
    </source>
</evidence>
<keyword evidence="3" id="KW-1185">Reference proteome</keyword>
<dbReference type="Proteomes" id="UP000824469">
    <property type="component" value="Unassembled WGS sequence"/>
</dbReference>
<reference evidence="2 3" key="1">
    <citation type="journal article" date="2021" name="Nat. Plants">
        <title>The Taxus genome provides insights into paclitaxel biosynthesis.</title>
        <authorList>
            <person name="Xiong X."/>
            <person name="Gou J."/>
            <person name="Liao Q."/>
            <person name="Li Y."/>
            <person name="Zhou Q."/>
            <person name="Bi G."/>
            <person name="Li C."/>
            <person name="Du R."/>
            <person name="Wang X."/>
            <person name="Sun T."/>
            <person name="Guo L."/>
            <person name="Liang H."/>
            <person name="Lu P."/>
            <person name="Wu Y."/>
            <person name="Zhang Z."/>
            <person name="Ro D.K."/>
            <person name="Shang Y."/>
            <person name="Huang S."/>
            <person name="Yan J."/>
        </authorList>
    </citation>
    <scope>NUCLEOTIDE SEQUENCE [LARGE SCALE GENOMIC DNA]</scope>
    <source>
        <strain evidence="2">Ta-2019</strain>
    </source>
</reference>
<dbReference type="InterPro" id="IPR036397">
    <property type="entry name" value="RNaseH_sf"/>
</dbReference>
<dbReference type="PROSITE" id="PS50879">
    <property type="entry name" value="RNASE_H_1"/>
    <property type="match status" value="1"/>
</dbReference>
<dbReference type="CDD" id="cd09279">
    <property type="entry name" value="RNase_HI_like"/>
    <property type="match status" value="1"/>
</dbReference>
<evidence type="ECO:0000313" key="3">
    <source>
        <dbReference type="Proteomes" id="UP000824469"/>
    </source>
</evidence>
<dbReference type="GO" id="GO:0003676">
    <property type="term" value="F:nucleic acid binding"/>
    <property type="evidence" value="ECO:0007669"/>
    <property type="project" value="InterPro"/>
</dbReference>
<dbReference type="SUPFAM" id="SSF53098">
    <property type="entry name" value="Ribonuclease H-like"/>
    <property type="match status" value="1"/>
</dbReference>
<dbReference type="PANTHER" id="PTHR48475">
    <property type="entry name" value="RIBONUCLEASE H"/>
    <property type="match status" value="1"/>
</dbReference>
<sequence length="113" mass="12572">MLRIIIGFSDGKENKMEKSKCLDMVGSPWTLLFNGACSKFGNGAGIVLLSPSLEEFAFSFKLNFECTNNVAEYEALLLGLRIAWKYGVKDIVAKGDSELVVKQIRKLYATKNQ</sequence>
<gene>
    <name evidence="2" type="ORF">KI387_003877</name>
</gene>
<proteinExistence type="predicted"/>
<accession>A0AA38GZ62</accession>
<dbReference type="EMBL" id="JAHRHJ020000001">
    <property type="protein sequence ID" value="KAH9331769.1"/>
    <property type="molecule type" value="Genomic_DNA"/>
</dbReference>
<organism evidence="2 3">
    <name type="scientific">Taxus chinensis</name>
    <name type="common">Chinese yew</name>
    <name type="synonym">Taxus wallichiana var. chinensis</name>
    <dbReference type="NCBI Taxonomy" id="29808"/>
    <lineage>
        <taxon>Eukaryota</taxon>
        <taxon>Viridiplantae</taxon>
        <taxon>Streptophyta</taxon>
        <taxon>Embryophyta</taxon>
        <taxon>Tracheophyta</taxon>
        <taxon>Spermatophyta</taxon>
        <taxon>Pinopsida</taxon>
        <taxon>Pinidae</taxon>
        <taxon>Conifers II</taxon>
        <taxon>Cupressales</taxon>
        <taxon>Taxaceae</taxon>
        <taxon>Taxus</taxon>
    </lineage>
</organism>
<protein>
    <recommendedName>
        <fullName evidence="1">RNase H type-1 domain-containing protein</fullName>
    </recommendedName>
</protein>
<dbReference type="GO" id="GO:0004523">
    <property type="term" value="F:RNA-DNA hybrid ribonuclease activity"/>
    <property type="evidence" value="ECO:0007669"/>
    <property type="project" value="InterPro"/>
</dbReference>
<dbReference type="InterPro" id="IPR012337">
    <property type="entry name" value="RNaseH-like_sf"/>
</dbReference>
<dbReference type="PANTHER" id="PTHR48475:SF1">
    <property type="entry name" value="RNASE H TYPE-1 DOMAIN-CONTAINING PROTEIN"/>
    <property type="match status" value="1"/>
</dbReference>
<feature type="domain" description="RNase H type-1" evidence="1">
    <location>
        <begin position="25"/>
        <end position="113"/>
    </location>
</feature>
<dbReference type="AlphaFoldDB" id="A0AA38GZ62"/>
<dbReference type="Pfam" id="PF13456">
    <property type="entry name" value="RVT_3"/>
    <property type="match status" value="1"/>
</dbReference>
<feature type="non-terminal residue" evidence="2">
    <location>
        <position position="113"/>
    </location>
</feature>